<dbReference type="GeneID" id="27709677"/>
<dbReference type="InterPro" id="IPR011059">
    <property type="entry name" value="Metal-dep_hydrolase_composite"/>
</dbReference>
<organism evidence="2 3">
    <name type="scientific">Fonsecaea multimorphosa CBS 102226</name>
    <dbReference type="NCBI Taxonomy" id="1442371"/>
    <lineage>
        <taxon>Eukaryota</taxon>
        <taxon>Fungi</taxon>
        <taxon>Dikarya</taxon>
        <taxon>Ascomycota</taxon>
        <taxon>Pezizomycotina</taxon>
        <taxon>Eurotiomycetes</taxon>
        <taxon>Chaetothyriomycetidae</taxon>
        <taxon>Chaetothyriales</taxon>
        <taxon>Herpotrichiellaceae</taxon>
        <taxon>Fonsecaea</taxon>
    </lineage>
</organism>
<gene>
    <name evidence="2" type="ORF">Z520_03931</name>
</gene>
<dbReference type="PANTHER" id="PTHR43135:SF3">
    <property type="entry name" value="ALPHA-D-RIBOSE 1-METHYLPHOSPHONATE 5-TRIPHOSPHATE DIPHOSPHATASE"/>
    <property type="match status" value="1"/>
</dbReference>
<dbReference type="SUPFAM" id="SSF51338">
    <property type="entry name" value="Composite domain of metallo-dependent hydrolases"/>
    <property type="match status" value="1"/>
</dbReference>
<protein>
    <recommendedName>
        <fullName evidence="1">Amidohydrolase-related domain-containing protein</fullName>
    </recommendedName>
</protein>
<reference evidence="2 3" key="1">
    <citation type="submission" date="2015-01" db="EMBL/GenBank/DDBJ databases">
        <title>The Genome Sequence of Fonsecaea multimorphosa CBS 102226.</title>
        <authorList>
            <consortium name="The Broad Institute Genomics Platform"/>
            <person name="Cuomo C."/>
            <person name="de Hoog S."/>
            <person name="Gorbushina A."/>
            <person name="Stielow B."/>
            <person name="Teixiera M."/>
            <person name="Abouelleil A."/>
            <person name="Chapman S.B."/>
            <person name="Priest M."/>
            <person name="Young S.K."/>
            <person name="Wortman J."/>
            <person name="Nusbaum C."/>
            <person name="Birren B."/>
        </authorList>
    </citation>
    <scope>NUCLEOTIDE SEQUENCE [LARGE SCALE GENOMIC DNA]</scope>
    <source>
        <strain evidence="2 3">CBS 102226</strain>
    </source>
</reference>
<dbReference type="Pfam" id="PF01979">
    <property type="entry name" value="Amidohydro_1"/>
    <property type="match status" value="1"/>
</dbReference>
<dbReference type="RefSeq" id="XP_016634368.1">
    <property type="nucleotide sequence ID" value="XM_016774441.1"/>
</dbReference>
<dbReference type="InterPro" id="IPR032466">
    <property type="entry name" value="Metal_Hydrolase"/>
</dbReference>
<proteinExistence type="predicted"/>
<evidence type="ECO:0000313" key="2">
    <source>
        <dbReference type="EMBL" id="KIY00246.1"/>
    </source>
</evidence>
<evidence type="ECO:0000259" key="1">
    <source>
        <dbReference type="Pfam" id="PF01979"/>
    </source>
</evidence>
<dbReference type="Proteomes" id="UP000053411">
    <property type="component" value="Unassembled WGS sequence"/>
</dbReference>
<keyword evidence="3" id="KW-1185">Reference proteome</keyword>
<evidence type="ECO:0000313" key="3">
    <source>
        <dbReference type="Proteomes" id="UP000053411"/>
    </source>
</evidence>
<dbReference type="EMBL" id="KN848067">
    <property type="protein sequence ID" value="KIY00246.1"/>
    <property type="molecule type" value="Genomic_DNA"/>
</dbReference>
<dbReference type="VEuPathDB" id="FungiDB:Z520_03931"/>
<dbReference type="InterPro" id="IPR051781">
    <property type="entry name" value="Metallo-dep_Hydrolase"/>
</dbReference>
<dbReference type="GO" id="GO:0016810">
    <property type="term" value="F:hydrolase activity, acting on carbon-nitrogen (but not peptide) bonds"/>
    <property type="evidence" value="ECO:0007669"/>
    <property type="project" value="InterPro"/>
</dbReference>
<dbReference type="AlphaFoldDB" id="A0A0D2HED0"/>
<dbReference type="PANTHER" id="PTHR43135">
    <property type="entry name" value="ALPHA-D-RIBOSE 1-METHYLPHOSPHONATE 5-TRIPHOSPHATE DIPHOSPHATASE"/>
    <property type="match status" value="1"/>
</dbReference>
<dbReference type="Gene3D" id="3.30.110.90">
    <property type="entry name" value="Amidohydrolase"/>
    <property type="match status" value="1"/>
</dbReference>
<name>A0A0D2HED0_9EURO</name>
<accession>A0A0D2HED0</accession>
<dbReference type="Gene3D" id="2.30.40.10">
    <property type="entry name" value="Urease, subunit C, domain 1"/>
    <property type="match status" value="1"/>
</dbReference>
<dbReference type="Gene3D" id="3.40.50.10910">
    <property type="entry name" value="Amidohydrolase"/>
    <property type="match status" value="1"/>
</dbReference>
<dbReference type="MEROPS" id="M38.002"/>
<dbReference type="InterPro" id="IPR006680">
    <property type="entry name" value="Amidohydro-rel"/>
</dbReference>
<dbReference type="SUPFAM" id="SSF51556">
    <property type="entry name" value="Metallo-dependent hydrolases"/>
    <property type="match status" value="1"/>
</dbReference>
<dbReference type="STRING" id="1442371.A0A0D2HED0"/>
<sequence length="360" mass="38693">MTQFFAKEIVIQNVHAFNGENFTTRDVVIRDGKIAADREADDVQIVDGQGRYLIPGLIDAHVHLRAEEQLEKLSAAGVTTALDMASFPPSLINSFRGKTGLTDIRSAGAPATSPGSGHSRMPGIEPYLISSPSEASRWVSDRIEEGADYIKVVADIPGPNQATLNAVISAAHEQGKLTIAHATRHEAFRMALEAKARVITHVPLDKPLNSDMVAQMVDGKHVSVPTLAICEALPKARGPPLNYEPAQSSLKALYEAGVPVLAGTDSNSSPICPVPHGESLHHELELLVEAGLSTVDALRAATSLPAKHFGLVERGEISEGFRADLVLLSADPLEDIQATRKIERIWINGIEYSKGQPRLL</sequence>
<dbReference type="OrthoDB" id="5595695at2759"/>
<feature type="domain" description="Amidohydrolase-related" evidence="1">
    <location>
        <begin position="52"/>
        <end position="349"/>
    </location>
</feature>
<dbReference type="Gene3D" id="1.20.58.520">
    <property type="entry name" value="Amidohydrolase"/>
    <property type="match status" value="1"/>
</dbReference>